<sequence>MNNHTIHRYPLKTIKHRLSASHNLASHASETLNALLLVYAIDDIEVAKETEETSMNDDMRATALALLKDYKKALGELDARTKALVEDTMAKYESEEVDEVRRSWKLGGTRKAVGNLNCTCICTCGNDEKLGDSDRDQQGSGSDSSSLASDSESD</sequence>
<gene>
    <name evidence="2" type="ORF">BJ508DRAFT_314822</name>
</gene>
<dbReference type="Proteomes" id="UP000275078">
    <property type="component" value="Unassembled WGS sequence"/>
</dbReference>
<feature type="compositionally biased region" description="Low complexity" evidence="1">
    <location>
        <begin position="138"/>
        <end position="154"/>
    </location>
</feature>
<dbReference type="AlphaFoldDB" id="A0A3N4HJL2"/>
<evidence type="ECO:0000313" key="2">
    <source>
        <dbReference type="EMBL" id="RPA72361.1"/>
    </source>
</evidence>
<reference evidence="2 3" key="1">
    <citation type="journal article" date="2018" name="Nat. Ecol. Evol.">
        <title>Pezizomycetes genomes reveal the molecular basis of ectomycorrhizal truffle lifestyle.</title>
        <authorList>
            <person name="Murat C."/>
            <person name="Payen T."/>
            <person name="Noel B."/>
            <person name="Kuo A."/>
            <person name="Morin E."/>
            <person name="Chen J."/>
            <person name="Kohler A."/>
            <person name="Krizsan K."/>
            <person name="Balestrini R."/>
            <person name="Da Silva C."/>
            <person name="Montanini B."/>
            <person name="Hainaut M."/>
            <person name="Levati E."/>
            <person name="Barry K.W."/>
            <person name="Belfiori B."/>
            <person name="Cichocki N."/>
            <person name="Clum A."/>
            <person name="Dockter R.B."/>
            <person name="Fauchery L."/>
            <person name="Guy J."/>
            <person name="Iotti M."/>
            <person name="Le Tacon F."/>
            <person name="Lindquist E.A."/>
            <person name="Lipzen A."/>
            <person name="Malagnac F."/>
            <person name="Mello A."/>
            <person name="Molinier V."/>
            <person name="Miyauchi S."/>
            <person name="Poulain J."/>
            <person name="Riccioni C."/>
            <person name="Rubini A."/>
            <person name="Sitrit Y."/>
            <person name="Splivallo R."/>
            <person name="Traeger S."/>
            <person name="Wang M."/>
            <person name="Zifcakova L."/>
            <person name="Wipf D."/>
            <person name="Zambonelli A."/>
            <person name="Paolocci F."/>
            <person name="Nowrousian M."/>
            <person name="Ottonello S."/>
            <person name="Baldrian P."/>
            <person name="Spatafora J.W."/>
            <person name="Henrissat B."/>
            <person name="Nagy L.G."/>
            <person name="Aury J.M."/>
            <person name="Wincker P."/>
            <person name="Grigoriev I.V."/>
            <person name="Bonfante P."/>
            <person name="Martin F.M."/>
        </authorList>
    </citation>
    <scope>NUCLEOTIDE SEQUENCE [LARGE SCALE GENOMIC DNA]</scope>
    <source>
        <strain evidence="2 3">RN42</strain>
    </source>
</reference>
<organism evidence="2 3">
    <name type="scientific">Ascobolus immersus RN42</name>
    <dbReference type="NCBI Taxonomy" id="1160509"/>
    <lineage>
        <taxon>Eukaryota</taxon>
        <taxon>Fungi</taxon>
        <taxon>Dikarya</taxon>
        <taxon>Ascomycota</taxon>
        <taxon>Pezizomycotina</taxon>
        <taxon>Pezizomycetes</taxon>
        <taxon>Pezizales</taxon>
        <taxon>Ascobolaceae</taxon>
        <taxon>Ascobolus</taxon>
    </lineage>
</organism>
<protein>
    <submittedName>
        <fullName evidence="2">Uncharacterized protein</fullName>
    </submittedName>
</protein>
<keyword evidence="3" id="KW-1185">Reference proteome</keyword>
<name>A0A3N4HJL2_ASCIM</name>
<accession>A0A3N4HJL2</accession>
<evidence type="ECO:0000313" key="3">
    <source>
        <dbReference type="Proteomes" id="UP000275078"/>
    </source>
</evidence>
<dbReference type="EMBL" id="ML119865">
    <property type="protein sequence ID" value="RPA72361.1"/>
    <property type="molecule type" value="Genomic_DNA"/>
</dbReference>
<proteinExistence type="predicted"/>
<evidence type="ECO:0000256" key="1">
    <source>
        <dbReference type="SAM" id="MobiDB-lite"/>
    </source>
</evidence>
<feature type="region of interest" description="Disordered" evidence="1">
    <location>
        <begin position="131"/>
        <end position="154"/>
    </location>
</feature>